<dbReference type="GO" id="GO:0055085">
    <property type="term" value="P:transmembrane transport"/>
    <property type="evidence" value="ECO:0007669"/>
    <property type="project" value="InterPro"/>
</dbReference>
<feature type="chain" id="PRO_5039075957" evidence="6">
    <location>
        <begin position="22"/>
        <end position="347"/>
    </location>
</feature>
<dbReference type="AlphaFoldDB" id="A0A151AYJ9"/>
<feature type="signal peptide" evidence="6">
    <location>
        <begin position="1"/>
        <end position="21"/>
    </location>
</feature>
<evidence type="ECO:0000256" key="4">
    <source>
        <dbReference type="ARBA" id="ARBA00022729"/>
    </source>
</evidence>
<dbReference type="NCBIfam" id="NF037995">
    <property type="entry name" value="TRAP_S1"/>
    <property type="match status" value="1"/>
</dbReference>
<evidence type="ECO:0000256" key="2">
    <source>
        <dbReference type="ARBA" id="ARBA00009023"/>
    </source>
</evidence>
<feature type="region of interest" description="Disordered" evidence="5">
    <location>
        <begin position="26"/>
        <end position="46"/>
    </location>
</feature>
<comment type="caution">
    <text evidence="7">The sequence shown here is derived from an EMBL/GenBank/DDBJ whole genome shotgun (WGS) entry which is preliminary data.</text>
</comment>
<dbReference type="InterPro" id="IPR038404">
    <property type="entry name" value="TRAP_DctP_sf"/>
</dbReference>
<dbReference type="CDD" id="cd13603">
    <property type="entry name" value="PBP2_TRAP_Siap_TeaA_like"/>
    <property type="match status" value="1"/>
</dbReference>
<evidence type="ECO:0000313" key="7">
    <source>
        <dbReference type="EMBL" id="KYH32734.1"/>
    </source>
</evidence>
<dbReference type="PANTHER" id="PTHR33376:SF4">
    <property type="entry name" value="SIALIC ACID-BINDING PERIPLASMIC PROTEIN SIAP"/>
    <property type="match status" value="1"/>
</dbReference>
<name>A0A151AYJ9_9FIRM</name>
<evidence type="ECO:0000256" key="6">
    <source>
        <dbReference type="SAM" id="SignalP"/>
    </source>
</evidence>
<keyword evidence="8" id="KW-1185">Reference proteome</keyword>
<evidence type="ECO:0000256" key="1">
    <source>
        <dbReference type="ARBA" id="ARBA00004196"/>
    </source>
</evidence>
<comment type="similarity">
    <text evidence="2">Belongs to the bacterial solute-binding protein 7 family.</text>
</comment>
<dbReference type="PATRIC" id="fig|1122241.3.peg.1403"/>
<dbReference type="PROSITE" id="PS51257">
    <property type="entry name" value="PROKAR_LIPOPROTEIN"/>
    <property type="match status" value="1"/>
</dbReference>
<dbReference type="InterPro" id="IPR004682">
    <property type="entry name" value="TRAP_DctP"/>
</dbReference>
<evidence type="ECO:0000313" key="8">
    <source>
        <dbReference type="Proteomes" id="UP000075670"/>
    </source>
</evidence>
<dbReference type="InterPro" id="IPR018389">
    <property type="entry name" value="DctP_fam"/>
</dbReference>
<dbReference type="GO" id="GO:0030288">
    <property type="term" value="C:outer membrane-bounded periplasmic space"/>
    <property type="evidence" value="ECO:0007669"/>
    <property type="project" value="InterPro"/>
</dbReference>
<dbReference type="OrthoDB" id="9815946at2"/>
<sequence length="347" mass="38698">MTKKFWAGLLMVSLIFLVAGCGTGGKTPEKQTAENKTQQTNSGTTEKKVLRLGTHLPDEHSVTKTGQKLAELVAQKSNGKIEIKVFPNGTIGDQRALVEGMQLGTIDMSINDAGLLSNFDPKWGICDLPYLWKSYEHVRNVEDGEVGKTLQQGLLSKGIRSLGWMDSGFRNLFVNKEIHNLQDLKGMKIRVPEAPVYVKTFQLLGANPTVIPWGEVYTSLQTKVVEGFEQPNEATFTNKMYEVTKYMVKTGHLYTVLSINISEKTWQKLSPEEQKIIAEAAKEASAYGRKLAEELDAQYGQKLQEKGMKVIDVNKDEFQKAVQPLWKEYGDKVGANDLIQKIVEAGK</sequence>
<organism evidence="7 8">
    <name type="scientific">Moorella mulderi DSM 14980</name>
    <dbReference type="NCBI Taxonomy" id="1122241"/>
    <lineage>
        <taxon>Bacteria</taxon>
        <taxon>Bacillati</taxon>
        <taxon>Bacillota</taxon>
        <taxon>Clostridia</taxon>
        <taxon>Neomoorellales</taxon>
        <taxon>Neomoorellaceae</taxon>
        <taxon>Neomoorella</taxon>
    </lineage>
</organism>
<dbReference type="Gene3D" id="3.40.190.170">
    <property type="entry name" value="Bacterial extracellular solute-binding protein, family 7"/>
    <property type="match status" value="1"/>
</dbReference>
<dbReference type="NCBIfam" id="TIGR00787">
    <property type="entry name" value="dctP"/>
    <property type="match status" value="1"/>
</dbReference>
<comment type="subcellular location">
    <subcellularLocation>
        <location evidence="1">Cell envelope</location>
    </subcellularLocation>
</comment>
<proteinExistence type="inferred from homology"/>
<keyword evidence="3" id="KW-0813">Transport</keyword>
<dbReference type="PANTHER" id="PTHR33376">
    <property type="match status" value="1"/>
</dbReference>
<protein>
    <submittedName>
        <fullName evidence="7">2,3-diketo-L-gulonate-binding periplasmic protein YiaO</fullName>
    </submittedName>
</protein>
<dbReference type="RefSeq" id="WP_062283095.1">
    <property type="nucleotide sequence ID" value="NZ_LTBC01000003.1"/>
</dbReference>
<gene>
    <name evidence="7" type="primary">yiaO_2</name>
    <name evidence="7" type="ORF">MOMUL_13360</name>
</gene>
<dbReference type="EMBL" id="LTBC01000003">
    <property type="protein sequence ID" value="KYH32734.1"/>
    <property type="molecule type" value="Genomic_DNA"/>
</dbReference>
<reference evidence="7 8" key="1">
    <citation type="submission" date="2016-02" db="EMBL/GenBank/DDBJ databases">
        <title>Genome sequence of Moorella mulderi DSM 14980.</title>
        <authorList>
            <person name="Poehlein A."/>
            <person name="Daniel R."/>
        </authorList>
    </citation>
    <scope>NUCLEOTIDE SEQUENCE [LARGE SCALE GENOMIC DNA]</scope>
    <source>
        <strain evidence="7 8">DSM 14980</strain>
    </source>
</reference>
<feature type="compositionally biased region" description="Polar residues" evidence="5">
    <location>
        <begin position="34"/>
        <end position="44"/>
    </location>
</feature>
<evidence type="ECO:0000256" key="3">
    <source>
        <dbReference type="ARBA" id="ARBA00022448"/>
    </source>
</evidence>
<dbReference type="Proteomes" id="UP000075670">
    <property type="component" value="Unassembled WGS sequence"/>
</dbReference>
<dbReference type="Pfam" id="PF03480">
    <property type="entry name" value="DctP"/>
    <property type="match status" value="1"/>
</dbReference>
<accession>A0A151AYJ9</accession>
<evidence type="ECO:0000256" key="5">
    <source>
        <dbReference type="SAM" id="MobiDB-lite"/>
    </source>
</evidence>
<dbReference type="PIRSF" id="PIRSF006470">
    <property type="entry name" value="DctB"/>
    <property type="match status" value="1"/>
</dbReference>
<keyword evidence="4 6" id="KW-0732">Signal</keyword>